<dbReference type="EMBL" id="JXXR01000008">
    <property type="protein sequence ID" value="KJY74935.1"/>
    <property type="molecule type" value="Genomic_DNA"/>
</dbReference>
<reference evidence="1" key="1">
    <citation type="journal article" date="2015" name="BMC Genomics">
        <title>Genome mining reveals unlocked bioactive potential of marine Gram-negative bacteria.</title>
        <authorList>
            <person name="Machado H."/>
            <person name="Sonnenschein E.C."/>
            <person name="Melchiorsen J."/>
            <person name="Gram L."/>
        </authorList>
    </citation>
    <scope>NUCLEOTIDE SEQUENCE</scope>
    <source>
        <strain evidence="1">S2052</strain>
    </source>
</reference>
<dbReference type="AlphaFoldDB" id="A0A837G8Q9"/>
<evidence type="ECO:0000313" key="1">
    <source>
        <dbReference type="EMBL" id="KJY74935.1"/>
    </source>
</evidence>
<gene>
    <name evidence="1" type="ORF">TW71_08355</name>
</gene>
<proteinExistence type="predicted"/>
<protein>
    <submittedName>
        <fullName evidence="1">Uncharacterized protein</fullName>
    </submittedName>
</protein>
<name>A0A837G8Q9_9VIBR</name>
<sequence>MYRVVRRGIAALLLSGLQMSVFAKEAVSSLDEMFVYQEEIGGPYVDEWFVSGNLNQLNNIHVHREGKSGSFEATIELDCRSSTLAIQGTGLLYTSIVLTRAETAEYFSKKLTQALIKTLCTP</sequence>
<organism evidence="1">
    <name type="scientific">Vibrio coralliilyticus</name>
    <dbReference type="NCBI Taxonomy" id="190893"/>
    <lineage>
        <taxon>Bacteria</taxon>
        <taxon>Pseudomonadati</taxon>
        <taxon>Pseudomonadota</taxon>
        <taxon>Gammaproteobacteria</taxon>
        <taxon>Vibrionales</taxon>
        <taxon>Vibrionaceae</taxon>
        <taxon>Vibrio</taxon>
    </lineage>
</organism>
<dbReference type="RefSeq" id="WP_045985536.1">
    <property type="nucleotide sequence ID" value="NZ_CP063053.1"/>
</dbReference>
<accession>A0A837G8Q9</accession>
<comment type="caution">
    <text evidence="1">The sequence shown here is derived from an EMBL/GenBank/DDBJ whole genome shotgun (WGS) entry which is preliminary data.</text>
</comment>